<dbReference type="EMBL" id="AMZH03035265">
    <property type="protein sequence ID" value="RRT31866.1"/>
    <property type="molecule type" value="Genomic_DNA"/>
</dbReference>
<reference evidence="1 2" key="1">
    <citation type="journal article" date="2014" name="Agronomy (Basel)">
        <title>A Draft Genome Sequence for Ensete ventricosum, the Drought-Tolerant Tree Against Hunger.</title>
        <authorList>
            <person name="Harrison J."/>
            <person name="Moore K.A."/>
            <person name="Paszkiewicz K."/>
            <person name="Jones T."/>
            <person name="Grant M."/>
            <person name="Ambacheew D."/>
            <person name="Muzemil S."/>
            <person name="Studholme D.J."/>
        </authorList>
    </citation>
    <scope>NUCLEOTIDE SEQUENCE [LARGE SCALE GENOMIC DNA]</scope>
</reference>
<dbReference type="Proteomes" id="UP000287651">
    <property type="component" value="Unassembled WGS sequence"/>
</dbReference>
<evidence type="ECO:0000313" key="1">
    <source>
        <dbReference type="EMBL" id="RRT31866.1"/>
    </source>
</evidence>
<organism evidence="1 2">
    <name type="scientific">Ensete ventricosum</name>
    <name type="common">Abyssinian banana</name>
    <name type="synonym">Musa ensete</name>
    <dbReference type="NCBI Taxonomy" id="4639"/>
    <lineage>
        <taxon>Eukaryota</taxon>
        <taxon>Viridiplantae</taxon>
        <taxon>Streptophyta</taxon>
        <taxon>Embryophyta</taxon>
        <taxon>Tracheophyta</taxon>
        <taxon>Spermatophyta</taxon>
        <taxon>Magnoliopsida</taxon>
        <taxon>Liliopsida</taxon>
        <taxon>Zingiberales</taxon>
        <taxon>Musaceae</taxon>
        <taxon>Ensete</taxon>
    </lineage>
</organism>
<sequence>MQRPHATDSHYDRSMRSSRYVLLPNQTFRVLTLILIKTKLPLRRHVRSPNVSSLQERSKTLGPVGPADPCFCFGLCDCVGFETKKGDDVLFTACNASFTAQLIL</sequence>
<evidence type="ECO:0000313" key="2">
    <source>
        <dbReference type="Proteomes" id="UP000287651"/>
    </source>
</evidence>
<accession>A0A426WX55</accession>
<gene>
    <name evidence="1" type="ORF">B296_00055053</name>
</gene>
<dbReference type="AlphaFoldDB" id="A0A426WX55"/>
<protein>
    <submittedName>
        <fullName evidence="1">Uncharacterized protein</fullName>
    </submittedName>
</protein>
<name>A0A426WX55_ENSVE</name>
<proteinExistence type="predicted"/>
<comment type="caution">
    <text evidence="1">The sequence shown here is derived from an EMBL/GenBank/DDBJ whole genome shotgun (WGS) entry which is preliminary data.</text>
</comment>